<feature type="transmembrane region" description="Helical" evidence="2">
    <location>
        <begin position="89"/>
        <end position="110"/>
    </location>
</feature>
<comment type="similarity">
    <text evidence="1">Belongs to the polysaccharide synthase family.</text>
</comment>
<protein>
    <submittedName>
        <fullName evidence="4">NDP-sugar epimerase, includes UDP-GlcNAc-inverting 4,6-dehydratase FlaA1 and capsular polysaccharide biosynthesis protein EpsC</fullName>
    </submittedName>
</protein>
<feature type="domain" description="Ketoreductase" evidence="3">
    <location>
        <begin position="290"/>
        <end position="461"/>
    </location>
</feature>
<accession>A0A1I5U3X9</accession>
<feature type="transmembrane region" description="Helical" evidence="2">
    <location>
        <begin position="57"/>
        <end position="77"/>
    </location>
</feature>
<evidence type="ECO:0000259" key="3">
    <source>
        <dbReference type="SMART" id="SM00822"/>
    </source>
</evidence>
<evidence type="ECO:0000313" key="4">
    <source>
        <dbReference type="EMBL" id="SFP89597.1"/>
    </source>
</evidence>
<organism evidence="4 5">
    <name type="scientific">Tranquillimonas alkanivorans</name>
    <dbReference type="NCBI Taxonomy" id="441119"/>
    <lineage>
        <taxon>Bacteria</taxon>
        <taxon>Pseudomonadati</taxon>
        <taxon>Pseudomonadota</taxon>
        <taxon>Alphaproteobacteria</taxon>
        <taxon>Rhodobacterales</taxon>
        <taxon>Roseobacteraceae</taxon>
        <taxon>Tranquillimonas</taxon>
    </lineage>
</organism>
<dbReference type="CDD" id="cd05237">
    <property type="entry name" value="UDP_invert_4-6DH_SDR_e"/>
    <property type="match status" value="1"/>
</dbReference>
<dbReference type="Pfam" id="PF13727">
    <property type="entry name" value="CoA_binding_3"/>
    <property type="match status" value="1"/>
</dbReference>
<dbReference type="InterPro" id="IPR036291">
    <property type="entry name" value="NAD(P)-bd_dom_sf"/>
</dbReference>
<dbReference type="SMART" id="SM00822">
    <property type="entry name" value="PKS_KR"/>
    <property type="match status" value="1"/>
</dbReference>
<proteinExistence type="inferred from homology"/>
<dbReference type="InterPro" id="IPR051203">
    <property type="entry name" value="Polysaccharide_Synthase-Rel"/>
</dbReference>
<dbReference type="Pfam" id="PF02719">
    <property type="entry name" value="Polysacc_synt_2"/>
    <property type="match status" value="1"/>
</dbReference>
<keyword evidence="2" id="KW-0472">Membrane</keyword>
<feature type="transmembrane region" description="Helical" evidence="2">
    <location>
        <begin position="25"/>
        <end position="45"/>
    </location>
</feature>
<dbReference type="Gene3D" id="3.40.50.720">
    <property type="entry name" value="NAD(P)-binding Rossmann-like Domain"/>
    <property type="match status" value="2"/>
</dbReference>
<evidence type="ECO:0000256" key="1">
    <source>
        <dbReference type="ARBA" id="ARBA00007430"/>
    </source>
</evidence>
<dbReference type="InterPro" id="IPR003869">
    <property type="entry name" value="Polysac_CapD-like"/>
</dbReference>
<evidence type="ECO:0000313" key="5">
    <source>
        <dbReference type="Proteomes" id="UP000199356"/>
    </source>
</evidence>
<dbReference type="STRING" id="441119.SAMN04488047_11721"/>
<feature type="transmembrane region" description="Helical" evidence="2">
    <location>
        <begin position="122"/>
        <end position="146"/>
    </location>
</feature>
<name>A0A1I5U3X9_9RHOB</name>
<keyword evidence="2" id="KW-0812">Transmembrane</keyword>
<dbReference type="InterPro" id="IPR057326">
    <property type="entry name" value="KR_dom"/>
</dbReference>
<dbReference type="AlphaFoldDB" id="A0A1I5U3X9"/>
<keyword evidence="2" id="KW-1133">Transmembrane helix</keyword>
<keyword evidence="5" id="KW-1185">Reference proteome</keyword>
<dbReference type="PANTHER" id="PTHR43318">
    <property type="entry name" value="UDP-N-ACETYLGLUCOSAMINE 4,6-DEHYDRATASE"/>
    <property type="match status" value="1"/>
</dbReference>
<gene>
    <name evidence="4" type="ORF">SAMN04488047_11721</name>
</gene>
<dbReference type="Proteomes" id="UP000199356">
    <property type="component" value="Unassembled WGS sequence"/>
</dbReference>
<evidence type="ECO:0000256" key="2">
    <source>
        <dbReference type="SAM" id="Phobius"/>
    </source>
</evidence>
<sequence length="639" mass="69814">MREARFVKRVHDIVVHLTQQQKRSVMLAVDLVLVVAAYLFTLAVQTDAGAFFASRDWWLGLPLVLLFTTAISSLLGIPNIRLKAYDVSGMGRLAVLAGFVALCSALLHGFARADLPLGTHVVFGVVYLLFTALSRIVMLEVLLAVYRRHGHRRRVLIYGAGKTGTQLAIALSTHDKIEAAAFVDDNPTLQGLRVARLPVHRPVDLPRVVEEMQIDRILLAMPSLSKPKQIQIARRLRKHGVEVQSLPSFAQLVGEEPLLEKMAPIPTNELLGREARMRATPQGMSSFSDRTVLVSGGGGTIGSELCRQILGCKPRKLLIFDISEAALYDVEKSLAPLAAEADIEIVPVLGSVAEERLVQQVLHRHHVDVILHAAAYKHVPLVETNAVSGFVNNVLGTWVLARAAREAGCARFILVSSDKAVRPRGIMGASKRFAELIVQDLAQRSPGTVFAMVRFGNVLGSSGSVVPLVQEQIARGGPVTLTDPRATRYFMTIEEAANLVLRAGSFAKGGEVFVLDMGQPRKVADLLRQIIQSSGYSVRDKDDPDGDIEIEIVGLRPGEKLHEELLIGEGQTVTAHEKIFRAQEAGLSEHEVAQAMRMLQDAAEDWDEDEIRAIASRWVEGFVEVEQRLGEAAGGPVAR</sequence>
<dbReference type="SUPFAM" id="SSF51735">
    <property type="entry name" value="NAD(P)-binding Rossmann-fold domains"/>
    <property type="match status" value="2"/>
</dbReference>
<dbReference type="EMBL" id="FOXA01000017">
    <property type="protein sequence ID" value="SFP89597.1"/>
    <property type="molecule type" value="Genomic_DNA"/>
</dbReference>
<dbReference type="OrthoDB" id="9803111at2"/>
<dbReference type="PANTHER" id="PTHR43318:SF1">
    <property type="entry name" value="POLYSACCHARIDE BIOSYNTHESIS PROTEIN EPSC-RELATED"/>
    <property type="match status" value="1"/>
</dbReference>
<reference evidence="4 5" key="1">
    <citation type="submission" date="2016-10" db="EMBL/GenBank/DDBJ databases">
        <authorList>
            <person name="de Groot N.N."/>
        </authorList>
    </citation>
    <scope>NUCLEOTIDE SEQUENCE [LARGE SCALE GENOMIC DNA]</scope>
    <source>
        <strain evidence="4 5">DSM 19547</strain>
    </source>
</reference>